<dbReference type="GO" id="GO:0003700">
    <property type="term" value="F:DNA-binding transcription factor activity"/>
    <property type="evidence" value="ECO:0007669"/>
    <property type="project" value="InterPro"/>
</dbReference>
<sequence length="238" mass="25301">MNGDVAVAPSLHEQALDAIGQAVVDGELPPGEPVLLENLSGRLGVSRTVVREAVRVLESMNLVRSRRRVGVVVLPPSEWTVFNPRVIRWRLSGPGRLDQLSSISQLRRGIEPLAARLAATNADEAQAQALSSAAAGMAMTARVPDLLAYLDHDVTFHTTLLRASGNEMFAALAPVVSEVLAGRTHHQLMPARPEPVAVQLHATVASAIATGDAHAAEIAMREIVDEAQTAMEQIATEG</sequence>
<evidence type="ECO:0000259" key="4">
    <source>
        <dbReference type="PROSITE" id="PS50949"/>
    </source>
</evidence>
<dbReference type="PANTHER" id="PTHR43537">
    <property type="entry name" value="TRANSCRIPTIONAL REGULATOR, GNTR FAMILY"/>
    <property type="match status" value="1"/>
</dbReference>
<organism evidence="5 6">
    <name type="scientific">Mobilicoccus pelagius NBRC 104925</name>
    <dbReference type="NCBI Taxonomy" id="1089455"/>
    <lineage>
        <taxon>Bacteria</taxon>
        <taxon>Bacillati</taxon>
        <taxon>Actinomycetota</taxon>
        <taxon>Actinomycetes</taxon>
        <taxon>Micrococcales</taxon>
        <taxon>Dermatophilaceae</taxon>
        <taxon>Mobilicoccus</taxon>
    </lineage>
</organism>
<dbReference type="Pfam" id="PF07729">
    <property type="entry name" value="FCD"/>
    <property type="match status" value="1"/>
</dbReference>
<dbReference type="Pfam" id="PF00392">
    <property type="entry name" value="GntR"/>
    <property type="match status" value="1"/>
</dbReference>
<dbReference type="eggNOG" id="COG2186">
    <property type="taxonomic scope" value="Bacteria"/>
</dbReference>
<reference evidence="5 6" key="1">
    <citation type="submission" date="2012-02" db="EMBL/GenBank/DDBJ databases">
        <title>Whole genome shotgun sequence of Mobilicoccus pelagius NBRC 104925.</title>
        <authorList>
            <person name="Yoshida Y."/>
            <person name="Hosoyama A."/>
            <person name="Tsuchikane K."/>
            <person name="Katsumata H."/>
            <person name="Yamazaki S."/>
            <person name="Fujita N."/>
        </authorList>
    </citation>
    <scope>NUCLEOTIDE SEQUENCE [LARGE SCALE GENOMIC DNA]</scope>
    <source>
        <strain evidence="5 6">NBRC 104925</strain>
    </source>
</reference>
<gene>
    <name evidence="5" type="ORF">MOPEL_060_00520</name>
</gene>
<dbReference type="InterPro" id="IPR036390">
    <property type="entry name" value="WH_DNA-bd_sf"/>
</dbReference>
<protein>
    <submittedName>
        <fullName evidence="5">Putative GntR family transcriptional regulator</fullName>
    </submittedName>
</protein>
<keyword evidence="2" id="KW-0238">DNA-binding</keyword>
<dbReference type="InterPro" id="IPR000524">
    <property type="entry name" value="Tscrpt_reg_HTH_GntR"/>
</dbReference>
<dbReference type="Gene3D" id="1.10.10.10">
    <property type="entry name" value="Winged helix-like DNA-binding domain superfamily/Winged helix DNA-binding domain"/>
    <property type="match status" value="1"/>
</dbReference>
<evidence type="ECO:0000313" key="5">
    <source>
        <dbReference type="EMBL" id="GAB48135.1"/>
    </source>
</evidence>
<dbReference type="Gene3D" id="1.20.120.530">
    <property type="entry name" value="GntR ligand-binding domain-like"/>
    <property type="match status" value="1"/>
</dbReference>
<dbReference type="SUPFAM" id="SSF46785">
    <property type="entry name" value="Winged helix' DNA-binding domain"/>
    <property type="match status" value="1"/>
</dbReference>
<evidence type="ECO:0000313" key="6">
    <source>
        <dbReference type="Proteomes" id="UP000004367"/>
    </source>
</evidence>
<dbReference type="Proteomes" id="UP000004367">
    <property type="component" value="Unassembled WGS sequence"/>
</dbReference>
<dbReference type="AlphaFoldDB" id="H5UQX7"/>
<dbReference type="OrthoDB" id="4164516at2"/>
<feature type="domain" description="HTH gntR-type" evidence="4">
    <location>
        <begin position="9"/>
        <end position="76"/>
    </location>
</feature>
<accession>H5UQX7</accession>
<dbReference type="EMBL" id="BAFE01000043">
    <property type="protein sequence ID" value="GAB48135.1"/>
    <property type="molecule type" value="Genomic_DNA"/>
</dbReference>
<dbReference type="PROSITE" id="PS50949">
    <property type="entry name" value="HTH_GNTR"/>
    <property type="match status" value="1"/>
</dbReference>
<keyword evidence="3" id="KW-0804">Transcription</keyword>
<dbReference type="InterPro" id="IPR036388">
    <property type="entry name" value="WH-like_DNA-bd_sf"/>
</dbReference>
<dbReference type="GO" id="GO:0003677">
    <property type="term" value="F:DNA binding"/>
    <property type="evidence" value="ECO:0007669"/>
    <property type="project" value="UniProtKB-KW"/>
</dbReference>
<comment type="caution">
    <text evidence="5">The sequence shown here is derived from an EMBL/GenBank/DDBJ whole genome shotgun (WGS) entry which is preliminary data.</text>
</comment>
<keyword evidence="6" id="KW-1185">Reference proteome</keyword>
<evidence type="ECO:0000256" key="2">
    <source>
        <dbReference type="ARBA" id="ARBA00023125"/>
    </source>
</evidence>
<dbReference type="SMART" id="SM00345">
    <property type="entry name" value="HTH_GNTR"/>
    <property type="match status" value="1"/>
</dbReference>
<evidence type="ECO:0000256" key="3">
    <source>
        <dbReference type="ARBA" id="ARBA00023163"/>
    </source>
</evidence>
<dbReference type="SUPFAM" id="SSF48008">
    <property type="entry name" value="GntR ligand-binding domain-like"/>
    <property type="match status" value="1"/>
</dbReference>
<keyword evidence="1" id="KW-0805">Transcription regulation</keyword>
<dbReference type="STRING" id="1089455.MOPEL_060_00520"/>
<dbReference type="InterPro" id="IPR011711">
    <property type="entry name" value="GntR_C"/>
</dbReference>
<proteinExistence type="predicted"/>
<dbReference type="PANTHER" id="PTHR43537:SF44">
    <property type="entry name" value="GNTR FAMILY REGULATORY PROTEIN"/>
    <property type="match status" value="1"/>
</dbReference>
<dbReference type="SMART" id="SM00895">
    <property type="entry name" value="FCD"/>
    <property type="match status" value="1"/>
</dbReference>
<evidence type="ECO:0000256" key="1">
    <source>
        <dbReference type="ARBA" id="ARBA00023015"/>
    </source>
</evidence>
<dbReference type="InterPro" id="IPR008920">
    <property type="entry name" value="TF_FadR/GntR_C"/>
</dbReference>
<name>H5UQX7_9MICO</name>